<reference evidence="2" key="1">
    <citation type="journal article" date="2016" name="Nat. Biotechnol.">
        <title>Sequencing wild and cultivated cassava and related species reveals extensive interspecific hybridization and genetic diversity.</title>
        <authorList>
            <person name="Bredeson J.V."/>
            <person name="Lyons J.B."/>
            <person name="Prochnik S.E."/>
            <person name="Wu G.A."/>
            <person name="Ha C.M."/>
            <person name="Edsinger-Gonzales E."/>
            <person name="Grimwood J."/>
            <person name="Schmutz J."/>
            <person name="Rabbi I.Y."/>
            <person name="Egesi C."/>
            <person name="Nauluvula P."/>
            <person name="Lebot V."/>
            <person name="Ndunguru J."/>
            <person name="Mkamilo G."/>
            <person name="Bart R.S."/>
            <person name="Setter T.L."/>
            <person name="Gleadow R.M."/>
            <person name="Kulakow P."/>
            <person name="Ferguson M.E."/>
            <person name="Rounsley S."/>
            <person name="Rokhsar D.S."/>
        </authorList>
    </citation>
    <scope>NUCLEOTIDE SEQUENCE [LARGE SCALE GENOMIC DNA]</scope>
    <source>
        <strain evidence="2">cv. AM560-2</strain>
    </source>
</reference>
<sequence length="118" mass="13265">MRHHQRAMALCMAATPSAASQSAIAQHVHEAKATVAVDSRGDLEPRLSRPSSSMRVEKENDFSSRFHRRREVKPRHGAHRPSHTTGMACRFPIHGDLQNKPDHDLFHDHRVSAVSFVS</sequence>
<keyword evidence="2" id="KW-1185">Reference proteome</keyword>
<accession>A0ACB7G6U6</accession>
<gene>
    <name evidence="1" type="ORF">MANES_16G059850v8</name>
</gene>
<protein>
    <submittedName>
        <fullName evidence="1">Uncharacterized protein</fullName>
    </submittedName>
</protein>
<organism evidence="1 2">
    <name type="scientific">Manihot esculenta</name>
    <name type="common">Cassava</name>
    <name type="synonym">Jatropha manihot</name>
    <dbReference type="NCBI Taxonomy" id="3983"/>
    <lineage>
        <taxon>Eukaryota</taxon>
        <taxon>Viridiplantae</taxon>
        <taxon>Streptophyta</taxon>
        <taxon>Embryophyta</taxon>
        <taxon>Tracheophyta</taxon>
        <taxon>Spermatophyta</taxon>
        <taxon>Magnoliopsida</taxon>
        <taxon>eudicotyledons</taxon>
        <taxon>Gunneridae</taxon>
        <taxon>Pentapetalae</taxon>
        <taxon>rosids</taxon>
        <taxon>fabids</taxon>
        <taxon>Malpighiales</taxon>
        <taxon>Euphorbiaceae</taxon>
        <taxon>Crotonoideae</taxon>
        <taxon>Manihoteae</taxon>
        <taxon>Manihot</taxon>
    </lineage>
</organism>
<proteinExistence type="predicted"/>
<name>A0ACB7G6U6_MANES</name>
<comment type="caution">
    <text evidence="1">The sequence shown here is derived from an EMBL/GenBank/DDBJ whole genome shotgun (WGS) entry which is preliminary data.</text>
</comment>
<dbReference type="EMBL" id="CM004402">
    <property type="protein sequence ID" value="KAG8635746.1"/>
    <property type="molecule type" value="Genomic_DNA"/>
</dbReference>
<evidence type="ECO:0000313" key="2">
    <source>
        <dbReference type="Proteomes" id="UP000091857"/>
    </source>
</evidence>
<dbReference type="Proteomes" id="UP000091857">
    <property type="component" value="Chromosome 16"/>
</dbReference>
<evidence type="ECO:0000313" key="1">
    <source>
        <dbReference type="EMBL" id="KAG8635746.1"/>
    </source>
</evidence>